<dbReference type="Gene3D" id="3.40.720.10">
    <property type="entry name" value="Alkaline Phosphatase, subunit A"/>
    <property type="match status" value="1"/>
</dbReference>
<accession>A0AAP3XTM2</accession>
<protein>
    <submittedName>
        <fullName evidence="1">Alkaline phosphatase family protein</fullName>
    </submittedName>
</protein>
<keyword evidence="2" id="KW-1185">Reference proteome</keyword>
<dbReference type="SUPFAM" id="SSF53649">
    <property type="entry name" value="Alkaline phosphatase-like"/>
    <property type="match status" value="1"/>
</dbReference>
<dbReference type="Pfam" id="PF01663">
    <property type="entry name" value="Phosphodiest"/>
    <property type="match status" value="1"/>
</dbReference>
<reference evidence="1 2" key="1">
    <citation type="submission" date="2023-03" db="EMBL/GenBank/DDBJ databases">
        <title>YIM 152171 draft genome.</title>
        <authorList>
            <person name="Yang Z."/>
        </authorList>
    </citation>
    <scope>NUCLEOTIDE SEQUENCE [LARGE SCALE GENOMIC DNA]</scope>
    <source>
        <strain evidence="1 2">YIM 152171</strain>
    </source>
</reference>
<dbReference type="Proteomes" id="UP001301140">
    <property type="component" value="Unassembled WGS sequence"/>
</dbReference>
<evidence type="ECO:0000313" key="1">
    <source>
        <dbReference type="EMBL" id="MDF1587375.1"/>
    </source>
</evidence>
<dbReference type="AlphaFoldDB" id="A0AAP3XTM2"/>
<evidence type="ECO:0000313" key="2">
    <source>
        <dbReference type="Proteomes" id="UP001301140"/>
    </source>
</evidence>
<sequence length="517" mass="57032">MTGKVLVLGLDSADAALIEQWAAEGHLPTFARLMGEGAFSRIGTTAEVMHVSAWPTIYTGAMPGGHGMYHAYQVRAGSQLVHRTLPEWCALPPFWKFLDDAGKRCIVMDAFMDYPLEGFQGIQICEYGTWTWFTEPYASRPGLRREIEKRFGPYPAPEHSQQVTIPDQLRFREQMVRAAETKGRAVEWLLREHPWDMAFVTFGEPHGAGHYLWHSGDPEFPLHAPLPGLPNPLRDVYAAVDRAIAGVLEAVGDEVTVLVISGDGMGPNYSAAHHMPEFLHQMGMFHAPTVGLKDGGDAPRPPQSLSARVRGMIPLSVRQSITRCMPRSMKYKLNMKWLNADIDWARTEAFCVPNNNEGYIRLNVEGREPKGIVGRDGRYREAIEELREELGQLVNPLNGCRCAAAVHVMDETFQGPERHHLPDIVVSWDFGARTQREIEGPRSGRIAGKAGHETPAYYTGNHRPNAFVLARGPAVPAGGGLAAGHVVDLPATVLALLGVEAPAHFEGRPWVFAPAGQ</sequence>
<comment type="caution">
    <text evidence="1">The sequence shown here is derived from an EMBL/GenBank/DDBJ whole genome shotgun (WGS) entry which is preliminary data.</text>
</comment>
<dbReference type="RefSeq" id="WP_327789794.1">
    <property type="nucleotide sequence ID" value="NZ_JARGEQ010000126.1"/>
</dbReference>
<name>A0AAP3XTM2_9PROT</name>
<dbReference type="EMBL" id="JARGEQ010000126">
    <property type="protein sequence ID" value="MDF1587375.1"/>
    <property type="molecule type" value="Genomic_DNA"/>
</dbReference>
<organism evidence="1 2">
    <name type="scientific">Marinimicrococcus flavescens</name>
    <dbReference type="NCBI Taxonomy" id="3031815"/>
    <lineage>
        <taxon>Bacteria</taxon>
        <taxon>Pseudomonadati</taxon>
        <taxon>Pseudomonadota</taxon>
        <taxon>Alphaproteobacteria</taxon>
        <taxon>Geminicoccales</taxon>
        <taxon>Geminicoccaceae</taxon>
        <taxon>Marinimicrococcus</taxon>
    </lineage>
</organism>
<gene>
    <name evidence="1" type="ORF">PZ740_13390</name>
</gene>
<dbReference type="InterPro" id="IPR002591">
    <property type="entry name" value="Phosphodiest/P_Trfase"/>
</dbReference>
<proteinExistence type="predicted"/>
<dbReference type="InterPro" id="IPR017850">
    <property type="entry name" value="Alkaline_phosphatase_core_sf"/>
</dbReference>